<gene>
    <name evidence="1" type="ORF">SPARVUS_LOCUS4021543</name>
</gene>
<name>A0ABN9C1P2_9NEOB</name>
<evidence type="ECO:0000313" key="1">
    <source>
        <dbReference type="EMBL" id="CAI9553321.1"/>
    </source>
</evidence>
<sequence length="48" mass="5204">MLSSSRPLRSVQCQCFLFTLITVLVSLGMSVTPSQFPPSVRIPVAVPL</sequence>
<protein>
    <submittedName>
        <fullName evidence="1">Uncharacterized protein</fullName>
    </submittedName>
</protein>
<organism evidence="1 2">
    <name type="scientific">Staurois parvus</name>
    <dbReference type="NCBI Taxonomy" id="386267"/>
    <lineage>
        <taxon>Eukaryota</taxon>
        <taxon>Metazoa</taxon>
        <taxon>Chordata</taxon>
        <taxon>Craniata</taxon>
        <taxon>Vertebrata</taxon>
        <taxon>Euteleostomi</taxon>
        <taxon>Amphibia</taxon>
        <taxon>Batrachia</taxon>
        <taxon>Anura</taxon>
        <taxon>Neobatrachia</taxon>
        <taxon>Ranoidea</taxon>
        <taxon>Ranidae</taxon>
        <taxon>Staurois</taxon>
    </lineage>
</organism>
<comment type="caution">
    <text evidence="1">The sequence shown here is derived from an EMBL/GenBank/DDBJ whole genome shotgun (WGS) entry which is preliminary data.</text>
</comment>
<dbReference type="EMBL" id="CATNWA010007087">
    <property type="protein sequence ID" value="CAI9553321.1"/>
    <property type="molecule type" value="Genomic_DNA"/>
</dbReference>
<accession>A0ABN9C1P2</accession>
<dbReference type="Proteomes" id="UP001162483">
    <property type="component" value="Unassembled WGS sequence"/>
</dbReference>
<evidence type="ECO:0000313" key="2">
    <source>
        <dbReference type="Proteomes" id="UP001162483"/>
    </source>
</evidence>
<proteinExistence type="predicted"/>
<keyword evidence="2" id="KW-1185">Reference proteome</keyword>
<reference evidence="1" key="1">
    <citation type="submission" date="2023-05" db="EMBL/GenBank/DDBJ databases">
        <authorList>
            <person name="Stuckert A."/>
        </authorList>
    </citation>
    <scope>NUCLEOTIDE SEQUENCE</scope>
</reference>